<protein>
    <recommendedName>
        <fullName evidence="4">Transmembrane protein</fullName>
    </recommendedName>
</protein>
<feature type="transmembrane region" description="Helical" evidence="1">
    <location>
        <begin position="1202"/>
        <end position="1227"/>
    </location>
</feature>
<reference evidence="2" key="1">
    <citation type="submission" date="2021-01" db="EMBL/GenBank/DDBJ databases">
        <authorList>
            <consortium name="Genoscope - CEA"/>
            <person name="William W."/>
        </authorList>
    </citation>
    <scope>NUCLEOTIDE SEQUENCE</scope>
</reference>
<keyword evidence="1" id="KW-0472">Membrane</keyword>
<gene>
    <name evidence="2" type="ORF">PSON_ATCC_30995.1.T0140371</name>
</gene>
<keyword evidence="3" id="KW-1185">Reference proteome</keyword>
<feature type="transmembrane region" description="Helical" evidence="1">
    <location>
        <begin position="142"/>
        <end position="160"/>
    </location>
</feature>
<name>A0A8S1KYD4_9CILI</name>
<keyword evidence="1" id="KW-1133">Transmembrane helix</keyword>
<feature type="transmembrane region" description="Helical" evidence="1">
    <location>
        <begin position="467"/>
        <end position="485"/>
    </location>
</feature>
<feature type="transmembrane region" description="Helical" evidence="1">
    <location>
        <begin position="727"/>
        <end position="746"/>
    </location>
</feature>
<comment type="caution">
    <text evidence="2">The sequence shown here is derived from an EMBL/GenBank/DDBJ whole genome shotgun (WGS) entry which is preliminary data.</text>
</comment>
<feature type="transmembrane region" description="Helical" evidence="1">
    <location>
        <begin position="315"/>
        <end position="336"/>
    </location>
</feature>
<dbReference type="OrthoDB" id="312646at2759"/>
<feature type="transmembrane region" description="Helical" evidence="1">
    <location>
        <begin position="940"/>
        <end position="958"/>
    </location>
</feature>
<dbReference type="EMBL" id="CAJJDN010000014">
    <property type="protein sequence ID" value="CAD8060610.1"/>
    <property type="molecule type" value="Genomic_DNA"/>
</dbReference>
<feature type="transmembrane region" description="Helical" evidence="1">
    <location>
        <begin position="766"/>
        <end position="785"/>
    </location>
</feature>
<feature type="transmembrane region" description="Helical" evidence="1">
    <location>
        <begin position="172"/>
        <end position="191"/>
    </location>
</feature>
<sequence length="1238" mass="147306">MNNICITQVKTSLGDNGNINSLERNEKHRQAYSKVLQLKSFNLIQSETRVDTPAKDIDEAELPLREHFYKDTLKRSATFLKVASEEMNRYETEWHWKFFFEFLFYHIMFYNLFGPFMVLFFWKWPGMPLMINMRFLKHHPQFYFQLLLWLGSLAGGYWYMFDQKNIVTLTEVVFTQFALLIRAVVIAAKYATLSEERIKLYKQEVLSEEMFTFDLMMWDWRLQTPKVLFLEQLRFLKRRELDPDFYKIDFLCQPHPKTVKNLIQVDVGFYREWLEQQEESLIAPIIDNTFNCFFIFGFLVNAYQKVHTPGGFSKYVVIQSLILSLTPCLLRVQYFYEVDVGVIDILRIIINVLTTFQGFFGSFVFLQIGLYDLQRKFYILDQCCYMLNIKEQKYSSGRKLLPTINFNNPITFQAWSMLRGMAFDYGRTYDFRIQGFYSLIFIGWIFLFLFGIGVLLNFIHIDFFQTTILSEMLLILTGFIGYYLWHGARLNEYYERFDILLEDVRNMYVDMLRKKEQYFILNLEITNAIHKKFVNLLKSQTNSIETITQYINLIIEEIDDAIRQLNYDERHNPFKIYGIRITLNFLQSLVVGVFTLVGFAVHRVSYKMIQKFTPKLYQYKCLIIIFYKMQSRSSQSIKQIDADTPIQNTTEEGKFIKSVRRAQQIRQLLTVNTPVKTLAIYQLDAAPLKEYNPQKQLSKQITFDEVNNEELQRYKAEWHWDVFFEFLFYHLLFFIFFGPFVVLFLFKYPGIILLKNMRFIKPSASFYMQTLLWIGSALGGLMYFIQDKSVITMTEIIFMWFAISTRSVVIAAKYATLSTARIKLYKTEELPEEMFNFDLMFQDWFEQSSKVLFLEQYRALRRHEQEFSLYKFDFLLDPNKKTSEAIKTTNICFYVEWAMKQQMKQTDPIIENLYYNGFHIFGYLVNYYQKTNSSSSFYKYMIFFSLFYGISPIFIRLQHFMENIPDWQDIIRLIINFLTSLQAFFGSVIFLAIGIYDFRRKFFLLDQCLYMLSAKKVIYPTARKLIPTINFNNPLTLQAWSIIRSLSFDYGQTYNLRVQGFYSLIFVANIVLIFISLGLILDLIQIDMFQLILLGEMALILIGFTAYYLFLGASLNEYFDSFETLLDDVKSIYQDILRMREQYFQNNIQPINDVHKIFVSIIRDQIGIDVDTVKDYIELIIEELDNNQRQLAYDKRNNPFKLYGVVITFNLLKSVGVGLSTIFSYAIQQRLSNKEKLE</sequence>
<dbReference type="Proteomes" id="UP000692954">
    <property type="component" value="Unassembled WGS sequence"/>
</dbReference>
<keyword evidence="1" id="KW-0812">Transmembrane</keyword>
<accession>A0A8S1KYD4</accession>
<proteinExistence type="predicted"/>
<feature type="transmembrane region" description="Helical" evidence="1">
    <location>
        <begin position="98"/>
        <end position="122"/>
    </location>
</feature>
<evidence type="ECO:0000256" key="1">
    <source>
        <dbReference type="SAM" id="Phobius"/>
    </source>
</evidence>
<feature type="transmembrane region" description="Helical" evidence="1">
    <location>
        <begin position="281"/>
        <end position="303"/>
    </location>
</feature>
<evidence type="ECO:0000313" key="3">
    <source>
        <dbReference type="Proteomes" id="UP000692954"/>
    </source>
</evidence>
<feature type="transmembrane region" description="Helical" evidence="1">
    <location>
        <begin position="970"/>
        <end position="996"/>
    </location>
</feature>
<evidence type="ECO:0000313" key="2">
    <source>
        <dbReference type="EMBL" id="CAD8060610.1"/>
    </source>
</evidence>
<evidence type="ECO:0008006" key="4">
    <source>
        <dbReference type="Google" id="ProtNLM"/>
    </source>
</evidence>
<feature type="transmembrane region" description="Helical" evidence="1">
    <location>
        <begin position="1091"/>
        <end position="1110"/>
    </location>
</feature>
<organism evidence="2 3">
    <name type="scientific">Paramecium sonneborni</name>
    <dbReference type="NCBI Taxonomy" id="65129"/>
    <lineage>
        <taxon>Eukaryota</taxon>
        <taxon>Sar</taxon>
        <taxon>Alveolata</taxon>
        <taxon>Ciliophora</taxon>
        <taxon>Intramacronucleata</taxon>
        <taxon>Oligohymenophorea</taxon>
        <taxon>Peniculida</taxon>
        <taxon>Parameciidae</taxon>
        <taxon>Paramecium</taxon>
    </lineage>
</organism>
<feature type="transmembrane region" description="Helical" evidence="1">
    <location>
        <begin position="1061"/>
        <end position="1084"/>
    </location>
</feature>
<feature type="transmembrane region" description="Helical" evidence="1">
    <location>
        <begin position="436"/>
        <end position="461"/>
    </location>
</feature>
<feature type="transmembrane region" description="Helical" evidence="1">
    <location>
        <begin position="581"/>
        <end position="601"/>
    </location>
</feature>
<dbReference type="AlphaFoldDB" id="A0A8S1KYD4"/>
<feature type="transmembrane region" description="Helical" evidence="1">
    <location>
        <begin position="348"/>
        <end position="371"/>
    </location>
</feature>
<feature type="transmembrane region" description="Helical" evidence="1">
    <location>
        <begin position="797"/>
        <end position="816"/>
    </location>
</feature>